<organism evidence="2 3">
    <name type="scientific">Vagococcus acidifermentans</name>
    <dbReference type="NCBI Taxonomy" id="564710"/>
    <lineage>
        <taxon>Bacteria</taxon>
        <taxon>Bacillati</taxon>
        <taxon>Bacillota</taxon>
        <taxon>Bacilli</taxon>
        <taxon>Lactobacillales</taxon>
        <taxon>Enterococcaceae</taxon>
        <taxon>Vagococcus</taxon>
    </lineage>
</organism>
<proteinExistence type="predicted"/>
<dbReference type="EMBL" id="NGKC01000003">
    <property type="protein sequence ID" value="RSU13401.1"/>
    <property type="molecule type" value="Genomic_DNA"/>
</dbReference>
<keyword evidence="1" id="KW-0472">Membrane</keyword>
<dbReference type="AlphaFoldDB" id="A0A430AZA8"/>
<reference evidence="2 3" key="1">
    <citation type="submission" date="2017-05" db="EMBL/GenBank/DDBJ databases">
        <title>Vagococcus spp. assemblies.</title>
        <authorList>
            <person name="Gulvik C.A."/>
        </authorList>
    </citation>
    <scope>NUCLEOTIDE SEQUENCE [LARGE SCALE GENOMIC DNA]</scope>
    <source>
        <strain evidence="2 3">LMG 24798</strain>
    </source>
</reference>
<name>A0A430AZA8_9ENTE</name>
<protein>
    <submittedName>
        <fullName evidence="2">Uncharacterized protein</fullName>
    </submittedName>
</protein>
<feature type="transmembrane region" description="Helical" evidence="1">
    <location>
        <begin position="44"/>
        <end position="61"/>
    </location>
</feature>
<evidence type="ECO:0000256" key="1">
    <source>
        <dbReference type="SAM" id="Phobius"/>
    </source>
</evidence>
<keyword evidence="3" id="KW-1185">Reference proteome</keyword>
<gene>
    <name evidence="2" type="ORF">CBF27_04275</name>
</gene>
<sequence>MNKPSTHPIADKCRLICRLQIGCYTSALLAGLAGGLLVNYLLTAGAFILIAAGLGVLFAASHQAKKKH</sequence>
<feature type="transmembrane region" description="Helical" evidence="1">
    <location>
        <begin position="21"/>
        <end position="38"/>
    </location>
</feature>
<dbReference type="Proteomes" id="UP000286773">
    <property type="component" value="Unassembled WGS sequence"/>
</dbReference>
<comment type="caution">
    <text evidence="2">The sequence shown here is derived from an EMBL/GenBank/DDBJ whole genome shotgun (WGS) entry which is preliminary data.</text>
</comment>
<evidence type="ECO:0000313" key="2">
    <source>
        <dbReference type="EMBL" id="RSU13401.1"/>
    </source>
</evidence>
<evidence type="ECO:0000313" key="3">
    <source>
        <dbReference type="Proteomes" id="UP000286773"/>
    </source>
</evidence>
<keyword evidence="1" id="KW-1133">Transmembrane helix</keyword>
<keyword evidence="1" id="KW-0812">Transmembrane</keyword>
<dbReference type="RefSeq" id="WP_126812721.1">
    <property type="nucleotide sequence ID" value="NZ_NGKC01000003.1"/>
</dbReference>
<accession>A0A430AZA8</accession>